<name>A0AC60R2J2_IXOPE</name>
<gene>
    <name evidence="1" type="ORF">HPB47_018539</name>
</gene>
<evidence type="ECO:0000313" key="2">
    <source>
        <dbReference type="Proteomes" id="UP000805193"/>
    </source>
</evidence>
<reference evidence="1 2" key="1">
    <citation type="journal article" date="2020" name="Cell">
        <title>Large-Scale Comparative Analyses of Tick Genomes Elucidate Their Genetic Diversity and Vector Capacities.</title>
        <authorList>
            <consortium name="Tick Genome and Microbiome Consortium (TIGMIC)"/>
            <person name="Jia N."/>
            <person name="Wang J."/>
            <person name="Shi W."/>
            <person name="Du L."/>
            <person name="Sun Y."/>
            <person name="Zhan W."/>
            <person name="Jiang J.F."/>
            <person name="Wang Q."/>
            <person name="Zhang B."/>
            <person name="Ji P."/>
            <person name="Bell-Sakyi L."/>
            <person name="Cui X.M."/>
            <person name="Yuan T.T."/>
            <person name="Jiang B.G."/>
            <person name="Yang W.F."/>
            <person name="Lam T.T."/>
            <person name="Chang Q.C."/>
            <person name="Ding S.J."/>
            <person name="Wang X.J."/>
            <person name="Zhu J.G."/>
            <person name="Ruan X.D."/>
            <person name="Zhao L."/>
            <person name="Wei J.T."/>
            <person name="Ye R.Z."/>
            <person name="Que T.C."/>
            <person name="Du C.H."/>
            <person name="Zhou Y.H."/>
            <person name="Cheng J.X."/>
            <person name="Dai P.F."/>
            <person name="Guo W.B."/>
            <person name="Han X.H."/>
            <person name="Huang E.J."/>
            <person name="Li L.F."/>
            <person name="Wei W."/>
            <person name="Gao Y.C."/>
            <person name="Liu J.Z."/>
            <person name="Shao H.Z."/>
            <person name="Wang X."/>
            <person name="Wang C.C."/>
            <person name="Yang T.C."/>
            <person name="Huo Q.B."/>
            <person name="Li W."/>
            <person name="Chen H.Y."/>
            <person name="Chen S.E."/>
            <person name="Zhou L.G."/>
            <person name="Ni X.B."/>
            <person name="Tian J.H."/>
            <person name="Sheng Y."/>
            <person name="Liu T."/>
            <person name="Pan Y.S."/>
            <person name="Xia L.Y."/>
            <person name="Li J."/>
            <person name="Zhao F."/>
            <person name="Cao W.C."/>
        </authorList>
    </citation>
    <scope>NUCLEOTIDE SEQUENCE [LARGE SCALE GENOMIC DNA]</scope>
    <source>
        <strain evidence="1">Iper-2018</strain>
    </source>
</reference>
<proteinExistence type="predicted"/>
<accession>A0AC60R2J2</accession>
<feature type="non-terminal residue" evidence="1">
    <location>
        <position position="223"/>
    </location>
</feature>
<comment type="caution">
    <text evidence="1">The sequence shown here is derived from an EMBL/GenBank/DDBJ whole genome shotgun (WGS) entry which is preliminary data.</text>
</comment>
<protein>
    <submittedName>
        <fullName evidence="1">Uncharacterized protein</fullName>
    </submittedName>
</protein>
<evidence type="ECO:0000313" key="1">
    <source>
        <dbReference type="EMBL" id="KAG0445702.1"/>
    </source>
</evidence>
<dbReference type="Proteomes" id="UP000805193">
    <property type="component" value="Unassembled WGS sequence"/>
</dbReference>
<dbReference type="EMBL" id="JABSTQ010000076">
    <property type="protein sequence ID" value="KAG0445702.1"/>
    <property type="molecule type" value="Genomic_DNA"/>
</dbReference>
<organism evidence="1 2">
    <name type="scientific">Ixodes persulcatus</name>
    <name type="common">Taiga tick</name>
    <dbReference type="NCBI Taxonomy" id="34615"/>
    <lineage>
        <taxon>Eukaryota</taxon>
        <taxon>Metazoa</taxon>
        <taxon>Ecdysozoa</taxon>
        <taxon>Arthropoda</taxon>
        <taxon>Chelicerata</taxon>
        <taxon>Arachnida</taxon>
        <taxon>Acari</taxon>
        <taxon>Parasitiformes</taxon>
        <taxon>Ixodida</taxon>
        <taxon>Ixodoidea</taxon>
        <taxon>Ixodidae</taxon>
        <taxon>Ixodinae</taxon>
        <taxon>Ixodes</taxon>
    </lineage>
</organism>
<sequence length="223" mass="25862">MNSTKRVPATQLINGEACSAYYNPASYMEALEFEPREGDIIEVTFPRTGTHLVQQMIQLLLNKGQSMRTFAEFTNRAPFLEIQGLQESSLEAPRLLRTHLPMNRLRLSDKAKYVYVARNPWDCCVSNFHMMRDFPLFDFADGTFEDFLDTFLDGRFGFGDYFDHVLSGYEHRHDSNVFFVTYEEIHRDKAGVVRRLARFLGEEYGDMVRSDSALLKLILERSS</sequence>
<keyword evidence="2" id="KW-1185">Reference proteome</keyword>